<keyword evidence="2" id="KW-1185">Reference proteome</keyword>
<reference evidence="1 2" key="1">
    <citation type="submission" date="2019-05" db="EMBL/GenBank/DDBJ databases">
        <title>Another draft genome of Portunus trituberculatus and its Hox gene families provides insights of decapod evolution.</title>
        <authorList>
            <person name="Jeong J.-H."/>
            <person name="Song I."/>
            <person name="Kim S."/>
            <person name="Choi T."/>
            <person name="Kim D."/>
            <person name="Ryu S."/>
            <person name="Kim W."/>
        </authorList>
    </citation>
    <scope>NUCLEOTIDE SEQUENCE [LARGE SCALE GENOMIC DNA]</scope>
    <source>
        <tissue evidence="1">Muscle</tissue>
    </source>
</reference>
<gene>
    <name evidence="1" type="ORF">E2C01_046214</name>
</gene>
<dbReference type="EMBL" id="VSRR010010809">
    <property type="protein sequence ID" value="MPC52348.1"/>
    <property type="molecule type" value="Genomic_DNA"/>
</dbReference>
<proteinExistence type="predicted"/>
<accession>A0A5B7G5B3</accession>
<dbReference type="Proteomes" id="UP000324222">
    <property type="component" value="Unassembled WGS sequence"/>
</dbReference>
<sequence length="59" mass="6548">MLGFALGSSGGLARLTTLWTYPALREMVDSGCAGRPEFAYSRNWCSVLFMDVMHERACN</sequence>
<evidence type="ECO:0000313" key="1">
    <source>
        <dbReference type="EMBL" id="MPC52348.1"/>
    </source>
</evidence>
<dbReference type="AlphaFoldDB" id="A0A5B7G5B3"/>
<comment type="caution">
    <text evidence="1">The sequence shown here is derived from an EMBL/GenBank/DDBJ whole genome shotgun (WGS) entry which is preliminary data.</text>
</comment>
<name>A0A5B7G5B3_PORTR</name>
<protein>
    <submittedName>
        <fullName evidence="1">Uncharacterized protein</fullName>
    </submittedName>
</protein>
<evidence type="ECO:0000313" key="2">
    <source>
        <dbReference type="Proteomes" id="UP000324222"/>
    </source>
</evidence>
<organism evidence="1 2">
    <name type="scientific">Portunus trituberculatus</name>
    <name type="common">Swimming crab</name>
    <name type="synonym">Neptunus trituberculatus</name>
    <dbReference type="NCBI Taxonomy" id="210409"/>
    <lineage>
        <taxon>Eukaryota</taxon>
        <taxon>Metazoa</taxon>
        <taxon>Ecdysozoa</taxon>
        <taxon>Arthropoda</taxon>
        <taxon>Crustacea</taxon>
        <taxon>Multicrustacea</taxon>
        <taxon>Malacostraca</taxon>
        <taxon>Eumalacostraca</taxon>
        <taxon>Eucarida</taxon>
        <taxon>Decapoda</taxon>
        <taxon>Pleocyemata</taxon>
        <taxon>Brachyura</taxon>
        <taxon>Eubrachyura</taxon>
        <taxon>Portunoidea</taxon>
        <taxon>Portunidae</taxon>
        <taxon>Portuninae</taxon>
        <taxon>Portunus</taxon>
    </lineage>
</organism>